<keyword evidence="2" id="KW-1185">Reference proteome</keyword>
<reference evidence="1 2" key="1">
    <citation type="submission" date="2021-07" db="EMBL/GenBank/DDBJ databases">
        <authorList>
            <person name="Palmer J.M."/>
        </authorList>
    </citation>
    <scope>NUCLEOTIDE SEQUENCE [LARGE SCALE GENOMIC DNA]</scope>
    <source>
        <strain evidence="1 2">AT_MEX2019</strain>
        <tissue evidence="1">Muscle</tissue>
    </source>
</reference>
<gene>
    <name evidence="1" type="ORF">ATANTOWER_004646</name>
</gene>
<dbReference type="Proteomes" id="UP001345963">
    <property type="component" value="Unassembled WGS sequence"/>
</dbReference>
<accession>A0ABU7B1D3</accession>
<dbReference type="EMBL" id="JAHUTI010039489">
    <property type="protein sequence ID" value="MED6244322.1"/>
    <property type="molecule type" value="Genomic_DNA"/>
</dbReference>
<comment type="caution">
    <text evidence="1">The sequence shown here is derived from an EMBL/GenBank/DDBJ whole genome shotgun (WGS) entry which is preliminary data.</text>
</comment>
<organism evidence="1 2">
    <name type="scientific">Ataeniobius toweri</name>
    <dbReference type="NCBI Taxonomy" id="208326"/>
    <lineage>
        <taxon>Eukaryota</taxon>
        <taxon>Metazoa</taxon>
        <taxon>Chordata</taxon>
        <taxon>Craniata</taxon>
        <taxon>Vertebrata</taxon>
        <taxon>Euteleostomi</taxon>
        <taxon>Actinopterygii</taxon>
        <taxon>Neopterygii</taxon>
        <taxon>Teleostei</taxon>
        <taxon>Neoteleostei</taxon>
        <taxon>Acanthomorphata</taxon>
        <taxon>Ovalentaria</taxon>
        <taxon>Atherinomorphae</taxon>
        <taxon>Cyprinodontiformes</taxon>
        <taxon>Goodeidae</taxon>
        <taxon>Ataeniobius</taxon>
    </lineage>
</organism>
<evidence type="ECO:0000313" key="2">
    <source>
        <dbReference type="Proteomes" id="UP001345963"/>
    </source>
</evidence>
<sequence>MTVFGAFGAGVRDRTAPSGVTTSDGRRRLCHSGACWPFKSDKHFRLRVDAARCLSSVISRSAAAAQIIYPHRDFKRLISTKCALTVSATEEKKKCDTEPSRLALWGVIDSDVLHTSWAVLPPPQLN</sequence>
<proteinExistence type="predicted"/>
<name>A0ABU7B1D3_9TELE</name>
<protein>
    <submittedName>
        <fullName evidence="1">Uncharacterized protein</fullName>
    </submittedName>
</protein>
<evidence type="ECO:0000313" key="1">
    <source>
        <dbReference type="EMBL" id="MED6244322.1"/>
    </source>
</evidence>